<evidence type="ECO:0000313" key="1">
    <source>
        <dbReference type="EMBL" id="OUD13933.1"/>
    </source>
</evidence>
<dbReference type="Proteomes" id="UP000194798">
    <property type="component" value="Unassembled WGS sequence"/>
</dbReference>
<reference evidence="1 2" key="1">
    <citation type="submission" date="2016-12" db="EMBL/GenBank/DDBJ databases">
        <title>Thioflexothrix psekupsii D3 genome sequencing and assembly.</title>
        <authorList>
            <person name="Fomenkov A."/>
            <person name="Vincze T."/>
            <person name="Grabovich M."/>
            <person name="Anton B.P."/>
            <person name="Dubinina G."/>
            <person name="Orlova M."/>
            <person name="Belousova E."/>
            <person name="Roberts R.J."/>
        </authorList>
    </citation>
    <scope>NUCLEOTIDE SEQUENCE [LARGE SCALE GENOMIC DNA]</scope>
    <source>
        <strain evidence="1">D3</strain>
    </source>
</reference>
<sequence length="254" mass="29619">MPEQLSLGKFSLAEAIDKLENKDLKRLAYAYFIKYPIEKFCLIDEEKLLEQDYFFLAETGEKKVLYLLQIARQNGLLLSVALSDDLKINQLELVNRDRSEKLFINNLFCAEKESEFKCNVSFIEDYIQNQTFCNANFLSKIELLLNAKFSSKFEKAFSLLSNDEKESIFNLFERAKCEGFLLYPNKQMVKDVSPDEKTKVYELRVYTPVALRVYFYATAEKVFIASLEKKSNPNQSEDIKNAAKLLAKMVRQHR</sequence>
<gene>
    <name evidence="1" type="ORF">TPSD3_06205</name>
</gene>
<dbReference type="OrthoDB" id="1492976at2"/>
<dbReference type="EMBL" id="MSLT01000012">
    <property type="protein sequence ID" value="OUD13933.1"/>
    <property type="molecule type" value="Genomic_DNA"/>
</dbReference>
<keyword evidence="2" id="KW-1185">Reference proteome</keyword>
<protein>
    <submittedName>
        <fullName evidence="1">Uncharacterized protein</fullName>
    </submittedName>
</protein>
<accession>A0A251X8C6</accession>
<evidence type="ECO:0000313" key="2">
    <source>
        <dbReference type="Proteomes" id="UP000194798"/>
    </source>
</evidence>
<comment type="caution">
    <text evidence="1">The sequence shown here is derived from an EMBL/GenBank/DDBJ whole genome shotgun (WGS) entry which is preliminary data.</text>
</comment>
<name>A0A251X8C6_9GAMM</name>
<organism evidence="1 2">
    <name type="scientific">Thioflexithrix psekupsensis</name>
    <dbReference type="NCBI Taxonomy" id="1570016"/>
    <lineage>
        <taxon>Bacteria</taxon>
        <taxon>Pseudomonadati</taxon>
        <taxon>Pseudomonadota</taxon>
        <taxon>Gammaproteobacteria</taxon>
        <taxon>Thiotrichales</taxon>
        <taxon>Thioflexithrix</taxon>
    </lineage>
</organism>
<proteinExistence type="predicted"/>
<dbReference type="RefSeq" id="WP_086487717.1">
    <property type="nucleotide sequence ID" value="NZ_MSLT01000012.1"/>
</dbReference>
<dbReference type="AlphaFoldDB" id="A0A251X8C6"/>